<proteinExistence type="predicted"/>
<evidence type="ECO:0000313" key="6">
    <source>
        <dbReference type="Proteomes" id="UP000325440"/>
    </source>
</evidence>
<dbReference type="OrthoDB" id="6021133at2759"/>
<dbReference type="InterPro" id="IPR050719">
    <property type="entry name" value="Cortactin-Actin_Reg"/>
</dbReference>
<feature type="domain" description="Cortactin-binding protein-2 N-terminal" evidence="4">
    <location>
        <begin position="40"/>
        <end position="144"/>
    </location>
</feature>
<evidence type="ECO:0000313" key="5">
    <source>
        <dbReference type="EMBL" id="VVC34782.1"/>
    </source>
</evidence>
<feature type="compositionally biased region" description="Basic and acidic residues" evidence="3">
    <location>
        <begin position="20"/>
        <end position="38"/>
    </location>
</feature>
<organism evidence="5 6">
    <name type="scientific">Cinara cedri</name>
    <dbReference type="NCBI Taxonomy" id="506608"/>
    <lineage>
        <taxon>Eukaryota</taxon>
        <taxon>Metazoa</taxon>
        <taxon>Ecdysozoa</taxon>
        <taxon>Arthropoda</taxon>
        <taxon>Hexapoda</taxon>
        <taxon>Insecta</taxon>
        <taxon>Pterygota</taxon>
        <taxon>Neoptera</taxon>
        <taxon>Paraneoptera</taxon>
        <taxon>Hemiptera</taxon>
        <taxon>Sternorrhyncha</taxon>
        <taxon>Aphidomorpha</taxon>
        <taxon>Aphidoidea</taxon>
        <taxon>Aphididae</taxon>
        <taxon>Lachninae</taxon>
        <taxon>Cinara</taxon>
    </lineage>
</organism>
<feature type="region of interest" description="Disordered" evidence="3">
    <location>
        <begin position="1"/>
        <end position="38"/>
    </location>
</feature>
<gene>
    <name evidence="5" type="ORF">CINCED_3A015055</name>
</gene>
<feature type="compositionally biased region" description="Basic and acidic residues" evidence="3">
    <location>
        <begin position="483"/>
        <end position="493"/>
    </location>
</feature>
<accession>A0A5E4MVB3</accession>
<evidence type="ECO:0000256" key="1">
    <source>
        <dbReference type="ARBA" id="ARBA00023054"/>
    </source>
</evidence>
<feature type="coiled-coil region" evidence="2">
    <location>
        <begin position="144"/>
        <end position="171"/>
    </location>
</feature>
<evidence type="ECO:0000256" key="3">
    <source>
        <dbReference type="SAM" id="MobiDB-lite"/>
    </source>
</evidence>
<sequence>MLNSMATIEENLTDSNKSPTENEERQHNDRNTVKKTPKMELSKSDLLKLLGYLEGELQARDVVIATLKCEQIKSMLRERETENIIKDPLAALQRDGFATHEANNDILSYQQLGSLENLILQQRKTQLRIANVLKDNQTMHRKILDQERLKKQHLQNEIKKLNSILEGEKLKHKGLVVYLLEENKNTASKYIAERKRSEDLGQLLREEKFKSDTMAEGLEEESKKSLQMEADLEKHLALFDVERKSMMAALSSEQNKTKTLEAELAKCRSEIVSLEKELSEALQNNLLELSSRSSVGRMGSNDPIMSSFTKVIQPINTANSVPVSGPMTGIARSVNPGQSLRCTNPISGQIVNNTQIDKGNEECRSPMDTVKNKPVAYGRNMQSIDSSSSGIVKKTLFGIQRNMSVPNTNEGNFPGLIKKHSTAVGRGTPPPVPPNKPIIPPKKDLVSFMKKTSIAENTISTAEKQEQKDSLLKNNISSNDTPTIDKQEELVNN</sequence>
<protein>
    <recommendedName>
        <fullName evidence="4">Cortactin-binding protein-2 N-terminal domain-containing protein</fullName>
    </recommendedName>
</protein>
<evidence type="ECO:0000259" key="4">
    <source>
        <dbReference type="Pfam" id="PF09727"/>
    </source>
</evidence>
<dbReference type="PANTHER" id="PTHR23166">
    <property type="entry name" value="FILAMIN/GPBP-INTERACTING PROTEIN"/>
    <property type="match status" value="1"/>
</dbReference>
<dbReference type="Proteomes" id="UP000325440">
    <property type="component" value="Unassembled WGS sequence"/>
</dbReference>
<keyword evidence="6" id="KW-1185">Reference proteome</keyword>
<dbReference type="PANTHER" id="PTHR23166:SF5">
    <property type="entry name" value="CTTNBP2 N-TERMINAL-LIKE PROTEIN"/>
    <property type="match status" value="1"/>
</dbReference>
<dbReference type="EMBL" id="CABPRJ010001014">
    <property type="protein sequence ID" value="VVC34782.1"/>
    <property type="molecule type" value="Genomic_DNA"/>
</dbReference>
<dbReference type="InterPro" id="IPR019131">
    <property type="entry name" value="Cortactin-binding_p2_N"/>
</dbReference>
<reference evidence="5 6" key="1">
    <citation type="submission" date="2019-08" db="EMBL/GenBank/DDBJ databases">
        <authorList>
            <person name="Alioto T."/>
            <person name="Alioto T."/>
            <person name="Gomez Garrido J."/>
        </authorList>
    </citation>
    <scope>NUCLEOTIDE SEQUENCE [LARGE SCALE GENOMIC DNA]</scope>
</reference>
<feature type="compositionally biased region" description="Polar residues" evidence="3">
    <location>
        <begin position="472"/>
        <end position="482"/>
    </location>
</feature>
<evidence type="ECO:0000256" key="2">
    <source>
        <dbReference type="SAM" id="Coils"/>
    </source>
</evidence>
<dbReference type="AlphaFoldDB" id="A0A5E4MVB3"/>
<keyword evidence="1 2" id="KW-0175">Coiled coil</keyword>
<feature type="coiled-coil region" evidence="2">
    <location>
        <begin position="250"/>
        <end position="284"/>
    </location>
</feature>
<name>A0A5E4MVB3_9HEMI</name>
<feature type="region of interest" description="Disordered" evidence="3">
    <location>
        <begin position="458"/>
        <end position="493"/>
    </location>
</feature>
<dbReference type="Pfam" id="PF09727">
    <property type="entry name" value="CortBP2"/>
    <property type="match status" value="1"/>
</dbReference>